<reference evidence="4" key="2">
    <citation type="journal article" date="2007" name="PLoS Biol.">
        <title>Survey sequencing and comparative analysis of the elephant shark (Callorhinchus milii) genome.</title>
        <authorList>
            <person name="Venkatesh B."/>
            <person name="Kirkness E.F."/>
            <person name="Loh Y.H."/>
            <person name="Halpern A.L."/>
            <person name="Lee A.P."/>
            <person name="Johnson J."/>
            <person name="Dandona N."/>
            <person name="Viswanathan L.D."/>
            <person name="Tay A."/>
            <person name="Venter J.C."/>
            <person name="Strausberg R.L."/>
            <person name="Brenner S."/>
        </authorList>
    </citation>
    <scope>NUCLEOTIDE SEQUENCE [LARGE SCALE GENOMIC DNA]</scope>
</reference>
<evidence type="ECO:0008006" key="5">
    <source>
        <dbReference type="Google" id="ProtNLM"/>
    </source>
</evidence>
<dbReference type="PANTHER" id="PTHR18839">
    <property type="entry name" value="MITOTIC INTERACTOR AND SUBSTRATE OF PLK1 MISP FAMILY MEMBER"/>
    <property type="match status" value="1"/>
</dbReference>
<organism evidence="2">
    <name type="scientific">Callorhinchus milii</name>
    <name type="common">Ghost shark</name>
    <dbReference type="NCBI Taxonomy" id="7868"/>
    <lineage>
        <taxon>Eukaryota</taxon>
        <taxon>Metazoa</taxon>
        <taxon>Chordata</taxon>
        <taxon>Craniata</taxon>
        <taxon>Vertebrata</taxon>
        <taxon>Chondrichthyes</taxon>
        <taxon>Holocephali</taxon>
        <taxon>Chimaeriformes</taxon>
        <taxon>Callorhinchidae</taxon>
        <taxon>Callorhinchus</taxon>
    </lineage>
</organism>
<dbReference type="Proteomes" id="UP000314986">
    <property type="component" value="Unassembled WGS sequence"/>
</dbReference>
<feature type="compositionally biased region" description="Basic and acidic residues" evidence="1">
    <location>
        <begin position="33"/>
        <end position="49"/>
    </location>
</feature>
<dbReference type="Ensembl" id="ENSCMIT00000010445.1">
    <property type="protein sequence ID" value="ENSCMIP00000010176.1"/>
    <property type="gene ID" value="ENSCMIG00000005369.1"/>
</dbReference>
<dbReference type="GeneTree" id="ENSGT00940000154739"/>
<dbReference type="PANTHER" id="PTHR18839:SF0">
    <property type="entry name" value="MITOTIC INTERACTOR AND SUBSTRATE OF PLK1 ISOFORM X1-RELATED"/>
    <property type="match status" value="1"/>
</dbReference>
<accession>V9L175</accession>
<reference evidence="4" key="1">
    <citation type="journal article" date="2006" name="Science">
        <title>Ancient noncoding elements conserved in the human genome.</title>
        <authorList>
            <person name="Venkatesh B."/>
            <person name="Kirkness E.F."/>
            <person name="Loh Y.H."/>
            <person name="Halpern A.L."/>
            <person name="Lee A.P."/>
            <person name="Johnson J."/>
            <person name="Dandona N."/>
            <person name="Viswanathan L.D."/>
            <person name="Tay A."/>
            <person name="Venter J.C."/>
            <person name="Strausberg R.L."/>
            <person name="Brenner S."/>
        </authorList>
    </citation>
    <scope>NUCLEOTIDE SEQUENCE [LARGE SCALE GENOMIC DNA]</scope>
</reference>
<dbReference type="InterPro" id="IPR042779">
    <property type="entry name" value="MISP/MISP3-like"/>
</dbReference>
<sequence>MESHSEPGSDSGVSSVSPPPSEPEVSAQPSKETPIEREIREAAEREQNFRRSRGLETGVECQELVEITMKSVLLQPLPAPKAKERGQRAGSQMQREIRLESKREQDLVSLGMVSGKYDRGESRELEEKRRVFESTLPGLIKAKANAKNPVYNGATDQTVIIMESSNFFRPTSHLHHLPNAQARSEELLTEPGVFRGPGKYPDAPNPNSLSPAKNPFFPLRRNSHSVLEEEIRLAQERERALRKQRYSIYGSQLASAKEFIPSWTQCVNGTEKPNLGKLQISWPPTQPNLDMNRKTHSNRPQKTHGQTNSLLQRWEAGILGNCQDE</sequence>
<keyword evidence="4" id="KW-1185">Reference proteome</keyword>
<feature type="region of interest" description="Disordered" evidence="1">
    <location>
        <begin position="1"/>
        <end position="57"/>
    </location>
</feature>
<reference evidence="3" key="4">
    <citation type="submission" date="2025-05" db="UniProtKB">
        <authorList>
            <consortium name="Ensembl"/>
        </authorList>
    </citation>
    <scope>IDENTIFICATION</scope>
</reference>
<gene>
    <name evidence="3" type="primary">LOC103172584</name>
</gene>
<dbReference type="EMBL" id="JW872119">
    <property type="protein sequence ID" value="AFP04637.1"/>
    <property type="molecule type" value="mRNA"/>
</dbReference>
<reference evidence="2 4" key="3">
    <citation type="journal article" date="2014" name="Nature">
        <title>Elephant shark genome provides unique insights into gnathostome evolution.</title>
        <authorList>
            <consortium name="International Elephant Shark Genome Sequencing Consortium"/>
            <person name="Venkatesh B."/>
            <person name="Lee A.P."/>
            <person name="Ravi V."/>
            <person name="Maurya A.K."/>
            <person name="Lian M.M."/>
            <person name="Swann J.B."/>
            <person name="Ohta Y."/>
            <person name="Flajnik M.F."/>
            <person name="Sutoh Y."/>
            <person name="Kasahara M."/>
            <person name="Hoon S."/>
            <person name="Gangu V."/>
            <person name="Roy S.W."/>
            <person name="Irimia M."/>
            <person name="Korzh V."/>
            <person name="Kondrychyn I."/>
            <person name="Lim Z.W."/>
            <person name="Tay B.H."/>
            <person name="Tohari S."/>
            <person name="Kong K.W."/>
            <person name="Ho S."/>
            <person name="Lorente-Galdos B."/>
            <person name="Quilez J."/>
            <person name="Marques-Bonet T."/>
            <person name="Raney B.J."/>
            <person name="Ingham P.W."/>
            <person name="Tay A."/>
            <person name="Hillier L.W."/>
            <person name="Minx P."/>
            <person name="Boehm T."/>
            <person name="Wilson R.K."/>
            <person name="Brenner S."/>
            <person name="Warren W.C."/>
        </authorList>
    </citation>
    <scope>NUCLEOTIDE SEQUENCE</scope>
    <source>
        <tissue evidence="2">Intestine</tissue>
    </source>
</reference>
<feature type="region of interest" description="Disordered" evidence="1">
    <location>
        <begin position="284"/>
        <end position="308"/>
    </location>
</feature>
<protein>
    <recommendedName>
        <fullName evidence="5">A-kinase anchor protein 2 C-terminal domain-containing protein</fullName>
    </recommendedName>
</protein>
<evidence type="ECO:0000313" key="3">
    <source>
        <dbReference type="Ensembl" id="ENSCMIP00000010176.1"/>
    </source>
</evidence>
<name>V9L175_CALMI</name>
<evidence type="ECO:0000256" key="1">
    <source>
        <dbReference type="SAM" id="MobiDB-lite"/>
    </source>
</evidence>
<evidence type="ECO:0000313" key="2">
    <source>
        <dbReference type="EMBL" id="AFP04637.1"/>
    </source>
</evidence>
<evidence type="ECO:0000313" key="4">
    <source>
        <dbReference type="Proteomes" id="UP000314986"/>
    </source>
</evidence>
<dbReference type="AlphaFoldDB" id="V9L175"/>
<dbReference type="OMA" id="CLYGWVL"/>
<proteinExistence type="evidence at transcript level"/>